<comment type="subcellular location">
    <subcellularLocation>
        <location evidence="1">Membrane</location>
        <topology evidence="1">Multi-pass membrane protein</topology>
    </subcellularLocation>
</comment>
<dbReference type="InterPro" id="IPR050327">
    <property type="entry name" value="Proton-linked_MCT"/>
</dbReference>
<dbReference type="Pfam" id="PF07690">
    <property type="entry name" value="MFS_1"/>
    <property type="match status" value="1"/>
</dbReference>
<accession>A0AAD5YPF8</accession>
<feature type="transmembrane region" description="Helical" evidence="3">
    <location>
        <begin position="264"/>
        <end position="289"/>
    </location>
</feature>
<dbReference type="PANTHER" id="PTHR11360">
    <property type="entry name" value="MONOCARBOXYLATE TRANSPORTER"/>
    <property type="match status" value="1"/>
</dbReference>
<sequence>MLPPLGHTAQFHDNLSDNRLFDEKAPLEDIATSAPADTSVDIATIHGQSDQLLDNDIPDGGLTAWTVVFGSACCMFSTFGLLNCFGVFQAYYQETLLNDRSPSSIAWIGSIQYSLVTLPGLIAGRLFDIGYFRPLFFSTSVLLVTATFLVGQCTQYWQFLLCQGFAVGFACCGVFTCSNAVIAHWFKSKRGRALGYMGIGCAISGSVFPVVCKRLIPLVGFPWTMRILGFMLLLAMGLSNLTVKRRLPPMNSKSKLLSFAVFKHVPFSVYSLAAVFITLGLYTFLNYIATSAILSGTSPEFAFYFVSLFNASTIVGRWSAGLLGDRVGPLNVLIPHLFVIGIVTCVWPALHSTGALMAIIIIYGISYGSYITLSVVPPMNMGGEADVGSRTSVNLAKGDQV</sequence>
<feature type="transmembrane region" description="Helical" evidence="3">
    <location>
        <begin position="301"/>
        <end position="320"/>
    </location>
</feature>
<dbReference type="AlphaFoldDB" id="A0AAD5YPF8"/>
<dbReference type="GO" id="GO:0016020">
    <property type="term" value="C:membrane"/>
    <property type="evidence" value="ECO:0007669"/>
    <property type="project" value="UniProtKB-SubCell"/>
</dbReference>
<gene>
    <name evidence="4" type="ORF">NP233_g13029</name>
</gene>
<feature type="transmembrane region" description="Helical" evidence="3">
    <location>
        <begin position="332"/>
        <end position="350"/>
    </location>
</feature>
<evidence type="ECO:0000313" key="4">
    <source>
        <dbReference type="EMBL" id="KAJ3551697.1"/>
    </source>
</evidence>
<comment type="caution">
    <text evidence="4">The sequence shown here is derived from an EMBL/GenBank/DDBJ whole genome shotgun (WGS) entry which is preliminary data.</text>
</comment>
<name>A0AAD5YPF8_9AGAR</name>
<dbReference type="InterPro" id="IPR011701">
    <property type="entry name" value="MFS"/>
</dbReference>
<feature type="transmembrane region" description="Helical" evidence="3">
    <location>
        <begin position="104"/>
        <end position="123"/>
    </location>
</feature>
<dbReference type="Proteomes" id="UP001213000">
    <property type="component" value="Unassembled WGS sequence"/>
</dbReference>
<protein>
    <submittedName>
        <fullName evidence="4">Uncharacterized protein</fullName>
    </submittedName>
</protein>
<dbReference type="GO" id="GO:0022857">
    <property type="term" value="F:transmembrane transporter activity"/>
    <property type="evidence" value="ECO:0007669"/>
    <property type="project" value="InterPro"/>
</dbReference>
<evidence type="ECO:0000256" key="2">
    <source>
        <dbReference type="ARBA" id="ARBA00006727"/>
    </source>
</evidence>
<comment type="similarity">
    <text evidence="2">Belongs to the major facilitator superfamily. Monocarboxylate porter (TC 2.A.1.13) family.</text>
</comment>
<keyword evidence="5" id="KW-1185">Reference proteome</keyword>
<keyword evidence="3" id="KW-0812">Transmembrane</keyword>
<feature type="transmembrane region" description="Helical" evidence="3">
    <location>
        <begin position="356"/>
        <end position="376"/>
    </location>
</feature>
<feature type="transmembrane region" description="Helical" evidence="3">
    <location>
        <begin position="135"/>
        <end position="159"/>
    </location>
</feature>
<evidence type="ECO:0000256" key="1">
    <source>
        <dbReference type="ARBA" id="ARBA00004141"/>
    </source>
</evidence>
<dbReference type="PANTHER" id="PTHR11360:SF234">
    <property type="entry name" value="MFS-TYPE TRANSPORTER DBAD-RELATED"/>
    <property type="match status" value="1"/>
</dbReference>
<evidence type="ECO:0000313" key="5">
    <source>
        <dbReference type="Proteomes" id="UP001213000"/>
    </source>
</evidence>
<reference evidence="4" key="1">
    <citation type="submission" date="2022-07" db="EMBL/GenBank/DDBJ databases">
        <title>Genome Sequence of Leucocoprinus birnbaumii.</title>
        <authorList>
            <person name="Buettner E."/>
        </authorList>
    </citation>
    <scope>NUCLEOTIDE SEQUENCE</scope>
    <source>
        <strain evidence="4">VT141</strain>
    </source>
</reference>
<proteinExistence type="inferred from homology"/>
<dbReference type="Gene3D" id="1.20.1250.20">
    <property type="entry name" value="MFS general substrate transporter like domains"/>
    <property type="match status" value="1"/>
</dbReference>
<dbReference type="InterPro" id="IPR036259">
    <property type="entry name" value="MFS_trans_sf"/>
</dbReference>
<dbReference type="EMBL" id="JANIEX010002165">
    <property type="protein sequence ID" value="KAJ3551697.1"/>
    <property type="molecule type" value="Genomic_DNA"/>
</dbReference>
<feature type="transmembrane region" description="Helical" evidence="3">
    <location>
        <begin position="165"/>
        <end position="186"/>
    </location>
</feature>
<organism evidence="4 5">
    <name type="scientific">Leucocoprinus birnbaumii</name>
    <dbReference type="NCBI Taxonomy" id="56174"/>
    <lineage>
        <taxon>Eukaryota</taxon>
        <taxon>Fungi</taxon>
        <taxon>Dikarya</taxon>
        <taxon>Basidiomycota</taxon>
        <taxon>Agaricomycotina</taxon>
        <taxon>Agaricomycetes</taxon>
        <taxon>Agaricomycetidae</taxon>
        <taxon>Agaricales</taxon>
        <taxon>Agaricineae</taxon>
        <taxon>Agaricaceae</taxon>
        <taxon>Leucocoprinus</taxon>
    </lineage>
</organism>
<feature type="transmembrane region" description="Helical" evidence="3">
    <location>
        <begin position="223"/>
        <end position="243"/>
    </location>
</feature>
<feature type="transmembrane region" description="Helical" evidence="3">
    <location>
        <begin position="67"/>
        <end position="92"/>
    </location>
</feature>
<keyword evidence="3" id="KW-1133">Transmembrane helix</keyword>
<dbReference type="SUPFAM" id="SSF103473">
    <property type="entry name" value="MFS general substrate transporter"/>
    <property type="match status" value="1"/>
</dbReference>
<keyword evidence="3" id="KW-0472">Membrane</keyword>
<evidence type="ECO:0000256" key="3">
    <source>
        <dbReference type="SAM" id="Phobius"/>
    </source>
</evidence>
<feature type="transmembrane region" description="Helical" evidence="3">
    <location>
        <begin position="193"/>
        <end position="211"/>
    </location>
</feature>